<feature type="signal peptide" evidence="1">
    <location>
        <begin position="1"/>
        <end position="18"/>
    </location>
</feature>
<reference evidence="2 3" key="1">
    <citation type="journal article" date="2020" name="G3 (Bethesda)">
        <title>Genetic Underpinnings of Host Manipulation by Ophiocordyceps as Revealed by Comparative Transcriptomics.</title>
        <authorList>
            <person name="Will I."/>
            <person name="Das B."/>
            <person name="Trinh T."/>
            <person name="Brachmann A."/>
            <person name="Ohm R.A."/>
            <person name="de Bekker C."/>
        </authorList>
    </citation>
    <scope>NUCLEOTIDE SEQUENCE [LARGE SCALE GENOMIC DNA]</scope>
    <source>
        <strain evidence="2 3">EC05</strain>
    </source>
</reference>
<protein>
    <recommendedName>
        <fullName evidence="4">EthD domain-containing protein</fullName>
    </recommendedName>
</protein>
<evidence type="ECO:0000313" key="2">
    <source>
        <dbReference type="EMBL" id="KAF4592559.1"/>
    </source>
</evidence>
<feature type="chain" id="PRO_5034009825" description="EthD domain-containing protein" evidence="1">
    <location>
        <begin position="19"/>
        <end position="87"/>
    </location>
</feature>
<dbReference type="AlphaFoldDB" id="A0A8H4VG12"/>
<dbReference type="Proteomes" id="UP000562929">
    <property type="component" value="Unassembled WGS sequence"/>
</dbReference>
<dbReference type="EMBL" id="JAACLJ010000002">
    <property type="protein sequence ID" value="KAF4592559.1"/>
    <property type="molecule type" value="Genomic_DNA"/>
</dbReference>
<accession>A0A8H4VG12</accession>
<name>A0A8H4VG12_9HYPO</name>
<gene>
    <name evidence="2" type="ORF">GQ602_002858</name>
</gene>
<keyword evidence="3" id="KW-1185">Reference proteome</keyword>
<keyword evidence="1" id="KW-0732">Signal</keyword>
<proteinExistence type="predicted"/>
<sequence>MKVSTASALVFLATGVMARLCKPDLYYCGRVLMKYIGDENIERIQSAYYTKHGEVRPPSFFEEHLFLCIDDQHPSWKKGQEGLLRYS</sequence>
<organism evidence="2 3">
    <name type="scientific">Ophiocordyceps camponoti-floridani</name>
    <dbReference type="NCBI Taxonomy" id="2030778"/>
    <lineage>
        <taxon>Eukaryota</taxon>
        <taxon>Fungi</taxon>
        <taxon>Dikarya</taxon>
        <taxon>Ascomycota</taxon>
        <taxon>Pezizomycotina</taxon>
        <taxon>Sordariomycetes</taxon>
        <taxon>Hypocreomycetidae</taxon>
        <taxon>Hypocreales</taxon>
        <taxon>Ophiocordycipitaceae</taxon>
        <taxon>Ophiocordyceps</taxon>
    </lineage>
</organism>
<evidence type="ECO:0000313" key="3">
    <source>
        <dbReference type="Proteomes" id="UP000562929"/>
    </source>
</evidence>
<comment type="caution">
    <text evidence="2">The sequence shown here is derived from an EMBL/GenBank/DDBJ whole genome shotgun (WGS) entry which is preliminary data.</text>
</comment>
<evidence type="ECO:0000256" key="1">
    <source>
        <dbReference type="SAM" id="SignalP"/>
    </source>
</evidence>
<evidence type="ECO:0008006" key="4">
    <source>
        <dbReference type="Google" id="ProtNLM"/>
    </source>
</evidence>